<organism evidence="3 4">
    <name type="scientific">Rhodococcus hoagii</name>
    <name type="common">Corynebacterium equii</name>
    <dbReference type="NCBI Taxonomy" id="43767"/>
    <lineage>
        <taxon>Bacteria</taxon>
        <taxon>Bacillati</taxon>
        <taxon>Actinomycetota</taxon>
        <taxon>Actinomycetes</taxon>
        <taxon>Mycobacteriales</taxon>
        <taxon>Nocardiaceae</taxon>
        <taxon>Prescottella</taxon>
    </lineage>
</organism>
<reference evidence="3" key="1">
    <citation type="journal article" date="2020" name="Environ. Microbiol.">
        <title>The novel and transferable erm(51) gene confers Macrolides, Lincosamides, and Streptogramins B (MLSB) resistance to clonal Rhodococcus equi in the environment.</title>
        <authorList>
            <person name="Huber L."/>
            <person name="Giguere S."/>
            <person name="Slovis N.M."/>
            <person name="Alvarez-Narvaez S."/>
            <person name="Hart K.A."/>
            <person name="Greiter M."/>
            <person name="Morris E.R.A."/>
            <person name="Cohen N.D."/>
        </authorList>
    </citation>
    <scope>NUCLEOTIDE SEQUENCE</scope>
    <source>
        <strain evidence="3">Lh_116_1</strain>
    </source>
</reference>
<dbReference type="Gene3D" id="3.40.50.1000">
    <property type="entry name" value="HAD superfamily/HAD-like"/>
    <property type="match status" value="1"/>
</dbReference>
<evidence type="ECO:0000256" key="2">
    <source>
        <dbReference type="PIRSR" id="PIRSR610708-1"/>
    </source>
</evidence>
<name>A0A9Q4ZIP2_RHOHA</name>
<comment type="similarity">
    <text evidence="1">Belongs to the 5'(3')-deoxyribonucleotidase family.</text>
</comment>
<protein>
    <recommendedName>
        <fullName evidence="5">5' nucleotidase, deoxy (Pyrimidine), cytosolic type C protein (NT5C)</fullName>
    </recommendedName>
</protein>
<dbReference type="Pfam" id="PF06941">
    <property type="entry name" value="NT5C"/>
    <property type="match status" value="1"/>
</dbReference>
<dbReference type="InterPro" id="IPR023214">
    <property type="entry name" value="HAD_sf"/>
</dbReference>
<dbReference type="GO" id="GO:0009264">
    <property type="term" value="P:deoxyribonucleotide catabolic process"/>
    <property type="evidence" value="ECO:0007669"/>
    <property type="project" value="InterPro"/>
</dbReference>
<evidence type="ECO:0008006" key="5">
    <source>
        <dbReference type="Google" id="ProtNLM"/>
    </source>
</evidence>
<feature type="active site" description="Proton donor" evidence="2">
    <location>
        <position position="9"/>
    </location>
</feature>
<dbReference type="Proteomes" id="UP000603463">
    <property type="component" value="Unassembled WGS sequence"/>
</dbReference>
<gene>
    <name evidence="3" type="ORF">GS882_03560</name>
</gene>
<evidence type="ECO:0000313" key="4">
    <source>
        <dbReference type="Proteomes" id="UP000603463"/>
    </source>
</evidence>
<evidence type="ECO:0000313" key="3">
    <source>
        <dbReference type="EMBL" id="NKT77291.1"/>
    </source>
</evidence>
<dbReference type="EMBL" id="WVBC01000002">
    <property type="protein sequence ID" value="NKT77291.1"/>
    <property type="molecule type" value="Genomic_DNA"/>
</dbReference>
<accession>A0A9Q4ZIP2</accession>
<dbReference type="AlphaFoldDB" id="A0A9Q4ZIP2"/>
<sequence length="186" mass="21539">MARIGVDLDGVIYPFEDAIKRYLRDEYGVPESEMPYPTSWHFYTEWGLSANWFDRLCNEAADAHELFAVLPPYGPAGDPLRSLRDAGHTIHIVTARAYGKPGVAEDATVKWLDRWRIPYDTLTFARDKTVIPTDWFIDDKPSNYEALDRTETTAVIMDRPWNRELTDALRVKNMRQFAELVLKDQQ</sequence>
<dbReference type="SUPFAM" id="SSF56784">
    <property type="entry name" value="HAD-like"/>
    <property type="match status" value="1"/>
</dbReference>
<comment type="caution">
    <text evidence="3">The sequence shown here is derived from an EMBL/GenBank/DDBJ whole genome shotgun (WGS) entry which is preliminary data.</text>
</comment>
<proteinExistence type="inferred from homology"/>
<dbReference type="InterPro" id="IPR010708">
    <property type="entry name" value="5'(3')-deoxyribonucleotidase"/>
</dbReference>
<dbReference type="GO" id="GO:0008253">
    <property type="term" value="F:5'-nucleotidase activity"/>
    <property type="evidence" value="ECO:0007669"/>
    <property type="project" value="InterPro"/>
</dbReference>
<dbReference type="InterPro" id="IPR036412">
    <property type="entry name" value="HAD-like_sf"/>
</dbReference>
<evidence type="ECO:0000256" key="1">
    <source>
        <dbReference type="ARBA" id="ARBA00009589"/>
    </source>
</evidence>
<feature type="active site" description="Nucleophile" evidence="2">
    <location>
        <position position="7"/>
    </location>
</feature>